<organism evidence="8 9">
    <name type="scientific">Babesia caballi</name>
    <dbReference type="NCBI Taxonomy" id="5871"/>
    <lineage>
        <taxon>Eukaryota</taxon>
        <taxon>Sar</taxon>
        <taxon>Alveolata</taxon>
        <taxon>Apicomplexa</taxon>
        <taxon>Aconoidasida</taxon>
        <taxon>Piroplasmida</taxon>
        <taxon>Babesiidae</taxon>
        <taxon>Babesia</taxon>
    </lineage>
</organism>
<feature type="region of interest" description="Disordered" evidence="6">
    <location>
        <begin position="306"/>
        <end position="396"/>
    </location>
</feature>
<feature type="compositionally biased region" description="Basic and acidic residues" evidence="6">
    <location>
        <begin position="377"/>
        <end position="387"/>
    </location>
</feature>
<dbReference type="RefSeq" id="XP_067716165.1">
    <property type="nucleotide sequence ID" value="XM_067860064.1"/>
</dbReference>
<evidence type="ECO:0000256" key="6">
    <source>
        <dbReference type="SAM" id="MobiDB-lite"/>
    </source>
</evidence>
<comment type="caution">
    <text evidence="8">The sequence shown here is derived from an EMBL/GenBank/DDBJ whole genome shotgun (WGS) entry which is preliminary data.</text>
</comment>
<evidence type="ECO:0000256" key="4">
    <source>
        <dbReference type="ARBA" id="ARBA00023163"/>
    </source>
</evidence>
<dbReference type="GO" id="GO:0003700">
    <property type="term" value="F:DNA-binding transcription factor activity"/>
    <property type="evidence" value="ECO:0007669"/>
    <property type="project" value="InterPro"/>
</dbReference>
<evidence type="ECO:0000259" key="7">
    <source>
        <dbReference type="Pfam" id="PF00847"/>
    </source>
</evidence>
<dbReference type="AlphaFoldDB" id="A0AAV4LV86"/>
<protein>
    <submittedName>
        <fullName evidence="8">NADPH--cytochrome P450 reductase</fullName>
    </submittedName>
</protein>
<dbReference type="Pfam" id="PF00847">
    <property type="entry name" value="AP2"/>
    <property type="match status" value="1"/>
</dbReference>
<feature type="domain" description="AP2/ERF" evidence="7">
    <location>
        <begin position="417"/>
        <end position="468"/>
    </location>
</feature>
<evidence type="ECO:0000256" key="3">
    <source>
        <dbReference type="ARBA" id="ARBA00023125"/>
    </source>
</evidence>
<keyword evidence="5" id="KW-0539">Nucleus</keyword>
<dbReference type="GO" id="GO:0003677">
    <property type="term" value="F:DNA binding"/>
    <property type="evidence" value="ECO:0007669"/>
    <property type="project" value="UniProtKB-KW"/>
</dbReference>
<keyword evidence="2" id="KW-0805">Transcription regulation</keyword>
<keyword evidence="4" id="KW-0804">Transcription</keyword>
<comment type="subcellular location">
    <subcellularLocation>
        <location evidence="1">Nucleus</location>
    </subcellularLocation>
</comment>
<proteinExistence type="predicted"/>
<dbReference type="GO" id="GO:0005634">
    <property type="term" value="C:nucleus"/>
    <property type="evidence" value="ECO:0007669"/>
    <property type="project" value="UniProtKB-SubCell"/>
</dbReference>
<dbReference type="Proteomes" id="UP001497744">
    <property type="component" value="Unassembled WGS sequence"/>
</dbReference>
<keyword evidence="3" id="KW-0238">DNA-binding</keyword>
<reference evidence="8 9" key="1">
    <citation type="submission" date="2021-06" db="EMBL/GenBank/DDBJ databases">
        <title>Genome sequence of Babesia caballi.</title>
        <authorList>
            <person name="Yamagishi J."/>
            <person name="Kidaka T."/>
            <person name="Ochi A."/>
        </authorList>
    </citation>
    <scope>NUCLEOTIDE SEQUENCE [LARGE SCALE GENOMIC DNA]</scope>
    <source>
        <strain evidence="8">USDA-D6B2</strain>
    </source>
</reference>
<keyword evidence="9" id="KW-1185">Reference proteome</keyword>
<evidence type="ECO:0000313" key="8">
    <source>
        <dbReference type="EMBL" id="GIX64096.1"/>
    </source>
</evidence>
<name>A0AAV4LV86_BABCB</name>
<accession>A0AAV4LV86</accession>
<sequence>MQSECGEDKRMLALNTMTHPQPGLSEHQEVNPLSHYVAVDKAITEQWKNAAKQKREAPNRAFFFMYQMKLLNTLGLVKSVCRPWGTLPHGNDFAYHFHKIATTNSVALLQCYESVFRTIYDRFDAEAADPENAAASLWAKVEDVDYFKVIYRLECMRNNNPFDNNSYNEVLEKTVNNVDLQFEIEQTQGISNFDELPSWEKFNWESKNRQYSLSAFDEETALPSDVDMDIAAAFQVAEQYEDEFDNSDLIDTTTNTIEFDEGYFNDQSDGNETIMETVSNNGRHAYNTRNQNEFDKLVMHVISKPPRAPPAVHATRQARNPRPAAVEQRLTARQRSVSRRASVSYKDDEDFVTELSTRTAPSRRRDEDARKKRKRRGEAAHTGEAHVKAPASARPDVAPDFVPEDPHVNRNINVVSASVSYDKRQQRFMAQWKTREGTKHSKSFYAKRYASPLLARKHAELYKMYILQHRGKVTHDMVEPTYEQLAAQNFQALDDINISDVAFMEDME</sequence>
<gene>
    <name evidence="8" type="ORF">BcabD6B2_35310</name>
</gene>
<dbReference type="InterPro" id="IPR001471">
    <property type="entry name" value="AP2/ERF_dom"/>
</dbReference>
<evidence type="ECO:0000256" key="1">
    <source>
        <dbReference type="ARBA" id="ARBA00004123"/>
    </source>
</evidence>
<evidence type="ECO:0000256" key="5">
    <source>
        <dbReference type="ARBA" id="ARBA00023242"/>
    </source>
</evidence>
<dbReference type="GeneID" id="94195577"/>
<evidence type="ECO:0000313" key="9">
    <source>
        <dbReference type="Proteomes" id="UP001497744"/>
    </source>
</evidence>
<evidence type="ECO:0000256" key="2">
    <source>
        <dbReference type="ARBA" id="ARBA00023015"/>
    </source>
</evidence>
<feature type="compositionally biased region" description="Low complexity" evidence="6">
    <location>
        <begin position="333"/>
        <end position="344"/>
    </location>
</feature>
<dbReference type="EMBL" id="BPLF01000003">
    <property type="protein sequence ID" value="GIX64096.1"/>
    <property type="molecule type" value="Genomic_DNA"/>
</dbReference>
<dbReference type="Gene3D" id="1.20.5.2050">
    <property type="match status" value="1"/>
</dbReference>